<dbReference type="PANTHER" id="PTHR34591">
    <property type="entry name" value="OS03G0653100 PROTEIN-RELATED"/>
    <property type="match status" value="1"/>
</dbReference>
<comment type="caution">
    <text evidence="1">The sequence shown here is derived from an EMBL/GenBank/DDBJ whole genome shotgun (WGS) entry which is preliminary data.</text>
</comment>
<protein>
    <recommendedName>
        <fullName evidence="3">F-box associated domain-containing protein</fullName>
    </recommendedName>
</protein>
<dbReference type="Proteomes" id="UP000823388">
    <property type="component" value="Chromosome 8N"/>
</dbReference>
<name>A0A8T0P382_PANVG</name>
<evidence type="ECO:0008006" key="3">
    <source>
        <dbReference type="Google" id="ProtNLM"/>
    </source>
</evidence>
<organism evidence="1 2">
    <name type="scientific">Panicum virgatum</name>
    <name type="common">Blackwell switchgrass</name>
    <dbReference type="NCBI Taxonomy" id="38727"/>
    <lineage>
        <taxon>Eukaryota</taxon>
        <taxon>Viridiplantae</taxon>
        <taxon>Streptophyta</taxon>
        <taxon>Embryophyta</taxon>
        <taxon>Tracheophyta</taxon>
        <taxon>Spermatophyta</taxon>
        <taxon>Magnoliopsida</taxon>
        <taxon>Liliopsida</taxon>
        <taxon>Poales</taxon>
        <taxon>Poaceae</taxon>
        <taxon>PACMAD clade</taxon>
        <taxon>Panicoideae</taxon>
        <taxon>Panicodae</taxon>
        <taxon>Paniceae</taxon>
        <taxon>Panicinae</taxon>
        <taxon>Panicum</taxon>
        <taxon>Panicum sect. Hiantes</taxon>
    </lineage>
</organism>
<gene>
    <name evidence="1" type="ORF">PVAP13_8NG204200</name>
</gene>
<proteinExistence type="predicted"/>
<evidence type="ECO:0000313" key="1">
    <source>
        <dbReference type="EMBL" id="KAG2556517.1"/>
    </source>
</evidence>
<accession>A0A8T0P382</accession>
<dbReference type="AlphaFoldDB" id="A0A8T0P382"/>
<sequence>MYRWFSASMVHQWRWRRTLRLISPRHISTPAPARRCYWGLPYKPLLPHKVYGVVINYVDHGRPHLFRRPPPSTSSSPSSNPRIDGKFFLAEDHDWWLVLDHCNGLLLYATYDRETKMCVCNPATQRWTILPGSASVGARHAAAYLAFDPAMSPHYEVILIPAVPEADDGTITEEQEWPPSTWKMNVFSSRTGQWEERAFVRKGDPAGTVQDIRLDRLDDICCEYRQSYAVYSQGVLYVHYRHSFIVRLVLSKGKYRVLKTPMNYIHSVKPCQGRVKKIKIPTTDLRGAKPYLGRLKNLVHYGIVYRNQLRIWMLNESCAHIEWLLKYEVDIDMKRPYRDINGRKLDGSWTVEEGTSSDDDEDDGSDTLISDKGVDWDSDNDDIIKVEANDDDTFRIERFDILGFHPYKKVVFLADLFSTVAYNLDSSKFQYLGYTRPRCYIPSYTNDIYESFVYTPCMIGDLLHGDGTSNRRTSV</sequence>
<dbReference type="OrthoDB" id="641320at2759"/>
<keyword evidence="2" id="KW-1185">Reference proteome</keyword>
<dbReference type="PANTHER" id="PTHR34591:SF21">
    <property type="entry name" value="F-BOX DOMAIN CONTAINING PROTEIN, EXPRESSED"/>
    <property type="match status" value="1"/>
</dbReference>
<dbReference type="EMBL" id="CM029052">
    <property type="protein sequence ID" value="KAG2556517.1"/>
    <property type="molecule type" value="Genomic_DNA"/>
</dbReference>
<evidence type="ECO:0000313" key="2">
    <source>
        <dbReference type="Proteomes" id="UP000823388"/>
    </source>
</evidence>
<reference evidence="1" key="1">
    <citation type="submission" date="2020-05" db="EMBL/GenBank/DDBJ databases">
        <title>WGS assembly of Panicum virgatum.</title>
        <authorList>
            <person name="Lovell J.T."/>
            <person name="Jenkins J."/>
            <person name="Shu S."/>
            <person name="Juenger T.E."/>
            <person name="Schmutz J."/>
        </authorList>
    </citation>
    <scope>NUCLEOTIDE SEQUENCE</scope>
    <source>
        <strain evidence="1">AP13</strain>
    </source>
</reference>